<evidence type="ECO:0000256" key="2">
    <source>
        <dbReference type="ARBA" id="ARBA00022741"/>
    </source>
</evidence>
<dbReference type="InterPro" id="IPR013221">
    <property type="entry name" value="Mur_ligase_cen"/>
</dbReference>
<dbReference type="InterPro" id="IPR036565">
    <property type="entry name" value="Mur-like_cat_sf"/>
</dbReference>
<dbReference type="Pfam" id="PF08245">
    <property type="entry name" value="Mur_ligase_M"/>
    <property type="match status" value="1"/>
</dbReference>
<dbReference type="GO" id="GO:0004326">
    <property type="term" value="F:tetrahydrofolylpolyglutamate synthase activity"/>
    <property type="evidence" value="ECO:0007669"/>
    <property type="project" value="InterPro"/>
</dbReference>
<keyword evidence="1" id="KW-0436">Ligase</keyword>
<name>A0A383EAW8_9ZZZZ</name>
<proteinExistence type="predicted"/>
<feature type="non-terminal residue" evidence="6">
    <location>
        <position position="209"/>
    </location>
</feature>
<dbReference type="Gene3D" id="3.40.1390.10">
    <property type="entry name" value="MurE/MurF, N-terminal domain"/>
    <property type="match status" value="1"/>
</dbReference>
<accession>A0A383EAW8</accession>
<reference evidence="6" key="1">
    <citation type="submission" date="2018-05" db="EMBL/GenBank/DDBJ databases">
        <authorList>
            <person name="Lanie J.A."/>
            <person name="Ng W.-L."/>
            <person name="Kazmierczak K.M."/>
            <person name="Andrzejewski T.M."/>
            <person name="Davidsen T.M."/>
            <person name="Wayne K.J."/>
            <person name="Tettelin H."/>
            <person name="Glass J.I."/>
            <person name="Rusch D."/>
            <person name="Podicherti R."/>
            <person name="Tsui H.-C.T."/>
            <person name="Winkler M.E."/>
        </authorList>
    </citation>
    <scope>NUCLEOTIDE SEQUENCE</scope>
</reference>
<dbReference type="InterPro" id="IPR000713">
    <property type="entry name" value="Mur_ligase_N"/>
</dbReference>
<evidence type="ECO:0000259" key="5">
    <source>
        <dbReference type="Pfam" id="PF08245"/>
    </source>
</evidence>
<evidence type="ECO:0000259" key="4">
    <source>
        <dbReference type="Pfam" id="PF01225"/>
    </source>
</evidence>
<feature type="domain" description="Mur ligase N-terminal catalytic" evidence="4">
    <location>
        <begin position="21"/>
        <end position="88"/>
    </location>
</feature>
<dbReference type="SUPFAM" id="SSF63418">
    <property type="entry name" value="MurE/MurF N-terminal domain"/>
    <property type="match status" value="1"/>
</dbReference>
<dbReference type="PANTHER" id="PTHR23135">
    <property type="entry name" value="MUR LIGASE FAMILY MEMBER"/>
    <property type="match status" value="1"/>
</dbReference>
<dbReference type="PANTHER" id="PTHR23135:SF4">
    <property type="entry name" value="UDP-N-ACETYLMURAMOYL-L-ALANYL-D-GLUTAMATE--2,6-DIAMINOPIMELATE LIGASE MURE HOMOLOG, CHLOROPLASTIC"/>
    <property type="match status" value="1"/>
</dbReference>
<gene>
    <name evidence="6" type="ORF">METZ01_LOCUS506387</name>
</gene>
<dbReference type="SUPFAM" id="SSF53623">
    <property type="entry name" value="MurD-like peptide ligases, catalytic domain"/>
    <property type="match status" value="1"/>
</dbReference>
<protein>
    <recommendedName>
        <fullName evidence="7">Mur ligase central domain-containing protein</fullName>
    </recommendedName>
</protein>
<sequence>MLVGKFFKNINPKYKGHFFSGLSSNSLNVKRNYIFFAIKGTKISGNQFIKDAIKKGAKTIISNLNFQGLKNKVLYIKSNNPRKLLSQVASIYFQNKPKNLIAVTGTNGKSSIANFYFQILNLNNKKVASIGTLGVKTHLDKFEIKNTTLDPISLNNYLAKIKKLNIDNVILEASSHGLKQYRLNGLNFRTGIFTNLSHDHLDYHKSFKD</sequence>
<dbReference type="InterPro" id="IPR018109">
    <property type="entry name" value="Folylpolyglutamate_synth_CS"/>
</dbReference>
<evidence type="ECO:0000313" key="6">
    <source>
        <dbReference type="EMBL" id="SVE53533.1"/>
    </source>
</evidence>
<keyword evidence="2" id="KW-0547">Nucleotide-binding</keyword>
<dbReference type="GO" id="GO:0005524">
    <property type="term" value="F:ATP binding"/>
    <property type="evidence" value="ECO:0007669"/>
    <property type="project" value="UniProtKB-KW"/>
</dbReference>
<organism evidence="6">
    <name type="scientific">marine metagenome</name>
    <dbReference type="NCBI Taxonomy" id="408172"/>
    <lineage>
        <taxon>unclassified sequences</taxon>
        <taxon>metagenomes</taxon>
        <taxon>ecological metagenomes</taxon>
    </lineage>
</organism>
<feature type="domain" description="Mur ligase central" evidence="5">
    <location>
        <begin position="103"/>
        <end position="208"/>
    </location>
</feature>
<evidence type="ECO:0008006" key="7">
    <source>
        <dbReference type="Google" id="ProtNLM"/>
    </source>
</evidence>
<dbReference type="AlphaFoldDB" id="A0A383EAW8"/>
<evidence type="ECO:0000256" key="3">
    <source>
        <dbReference type="ARBA" id="ARBA00022840"/>
    </source>
</evidence>
<dbReference type="Pfam" id="PF01225">
    <property type="entry name" value="Mur_ligase"/>
    <property type="match status" value="1"/>
</dbReference>
<dbReference type="EMBL" id="UINC01224071">
    <property type="protein sequence ID" value="SVE53533.1"/>
    <property type="molecule type" value="Genomic_DNA"/>
</dbReference>
<dbReference type="Gene3D" id="3.40.1190.10">
    <property type="entry name" value="Mur-like, catalytic domain"/>
    <property type="match status" value="1"/>
</dbReference>
<keyword evidence="3" id="KW-0067">ATP-binding</keyword>
<dbReference type="InterPro" id="IPR035911">
    <property type="entry name" value="MurE/MurF_N"/>
</dbReference>
<evidence type="ECO:0000256" key="1">
    <source>
        <dbReference type="ARBA" id="ARBA00022598"/>
    </source>
</evidence>
<dbReference type="PROSITE" id="PS01011">
    <property type="entry name" value="FOLYLPOLYGLU_SYNT_1"/>
    <property type="match status" value="1"/>
</dbReference>